<reference evidence="3 4" key="1">
    <citation type="submission" date="2020-10" db="EMBL/GenBank/DDBJ databases">
        <title>Complete genome sequence of Paludibaculum fermentans P105T, a facultatively anaerobic acidobacterium capable of dissimilatory Fe(III) reduction.</title>
        <authorList>
            <person name="Dedysh S.N."/>
            <person name="Beletsky A.V."/>
            <person name="Kulichevskaya I.S."/>
            <person name="Mardanov A.V."/>
            <person name="Ravin N.V."/>
        </authorList>
    </citation>
    <scope>NUCLEOTIDE SEQUENCE [LARGE SCALE GENOMIC DNA]</scope>
    <source>
        <strain evidence="3 4">P105</strain>
    </source>
</reference>
<dbReference type="Pfam" id="PF00930">
    <property type="entry name" value="DPPIV_N"/>
    <property type="match status" value="1"/>
</dbReference>
<dbReference type="Pfam" id="PF00326">
    <property type="entry name" value="Peptidase_S9"/>
    <property type="match status" value="1"/>
</dbReference>
<gene>
    <name evidence="3" type="ORF">IRI77_24915</name>
</gene>
<dbReference type="Gene3D" id="3.40.50.1820">
    <property type="entry name" value="alpha/beta hydrolase"/>
    <property type="match status" value="1"/>
</dbReference>
<dbReference type="InterPro" id="IPR001375">
    <property type="entry name" value="Peptidase_S9_cat"/>
</dbReference>
<dbReference type="InterPro" id="IPR050278">
    <property type="entry name" value="Serine_Prot_S9B/DPPIV"/>
</dbReference>
<feature type="domain" description="Dipeptidylpeptidase IV N-terminal" evidence="2">
    <location>
        <begin position="112"/>
        <end position="461"/>
    </location>
</feature>
<dbReference type="GO" id="GO:0008236">
    <property type="term" value="F:serine-type peptidase activity"/>
    <property type="evidence" value="ECO:0007669"/>
    <property type="project" value="InterPro"/>
</dbReference>
<keyword evidence="4" id="KW-1185">Reference proteome</keyword>
<dbReference type="GO" id="GO:0008239">
    <property type="term" value="F:dipeptidyl-peptidase activity"/>
    <property type="evidence" value="ECO:0007669"/>
    <property type="project" value="TreeGrafter"/>
</dbReference>
<dbReference type="AlphaFoldDB" id="A0A7S7NLW0"/>
<dbReference type="SUPFAM" id="SSF53474">
    <property type="entry name" value="alpha/beta-Hydrolases"/>
    <property type="match status" value="1"/>
</dbReference>
<sequence length="754" mass="84102">MRFSALVALACAPVWGQAITPRLPEALDAQLKRIFLKDDFSAKTFRQARWVESGAAYTTLEGGGGEDDSKTGPRDIVRYDTATGERSILVAATALKPAPDAAPLSIRDYTWSADGQRLLIFTNTKRVWRQNTRGDYWVWERASGALRKLGGAVAPSSLMFAKFSPDGGRVAYVHNNNIYVEDLRTSAATQLTSDGSATTINGTSDWVYEEEFAVRDGFRWSPDGKSIAYWQFDTTGVGEFTLINNTDGLYPRLIRIPYPKSGTKNSAVRVGVVPAKGGATKWMDVPGDSREQYIARVEWSPDSKQVALQHLNRQQNRNDLLLADAATGKTERAFRDEDQAWVDVVDDFHWVDGGGQFTWLSERGGWRQAWIVSRDGQSSRAVTPVGADVVRFLRLDDQEQWIYYIASPDNATQRYLWRMRLNGQGKPERLTPANQPGTHSYSIAPNGRWAFHTWSSFDRPPLTELVSLPEHKAVRTLEDNAELRQAVAPTLENRSEFFEVKGANGVAMNGWMIKPRGFDASKKYPVLVHVYGEPAGTTVNDAWSGSREMFHRALAEAGYVVVSFDNRGTPAPKGRDWRKVVYGEVGVASSEDQTAALRALMAERRYLDPERTAVWGWSGGGSNTLNLMFRSPDVYKTGMSVAPVPDQELYDTIYQERYMGVPQTNKAGYDRGSPIRFAEGLKGNLLIVHGTGDDNVHYQGLERLINRLVELGKPFDMMAYPNRSHAISEGEGTSYHIYGLLARYLWQHVPAGGK</sequence>
<dbReference type="GO" id="GO:0006508">
    <property type="term" value="P:proteolysis"/>
    <property type="evidence" value="ECO:0007669"/>
    <property type="project" value="InterPro"/>
</dbReference>
<accession>A0A7S7NLW0</accession>
<dbReference type="Gene3D" id="2.140.10.30">
    <property type="entry name" value="Dipeptidylpeptidase IV, N-terminal domain"/>
    <property type="match status" value="1"/>
</dbReference>
<evidence type="ECO:0000313" key="4">
    <source>
        <dbReference type="Proteomes" id="UP000593892"/>
    </source>
</evidence>
<dbReference type="PANTHER" id="PTHR11731:SF193">
    <property type="entry name" value="DIPEPTIDYL PEPTIDASE 9"/>
    <property type="match status" value="1"/>
</dbReference>
<protein>
    <submittedName>
        <fullName evidence="3">DPP IV N-terminal domain-containing protein</fullName>
    </submittedName>
</protein>
<dbReference type="InterPro" id="IPR029058">
    <property type="entry name" value="AB_hydrolase_fold"/>
</dbReference>
<organism evidence="3 4">
    <name type="scientific">Paludibaculum fermentans</name>
    <dbReference type="NCBI Taxonomy" id="1473598"/>
    <lineage>
        <taxon>Bacteria</taxon>
        <taxon>Pseudomonadati</taxon>
        <taxon>Acidobacteriota</taxon>
        <taxon>Terriglobia</taxon>
        <taxon>Bryobacterales</taxon>
        <taxon>Bryobacteraceae</taxon>
        <taxon>Paludibaculum</taxon>
    </lineage>
</organism>
<evidence type="ECO:0000259" key="1">
    <source>
        <dbReference type="Pfam" id="PF00326"/>
    </source>
</evidence>
<dbReference type="SUPFAM" id="SSF82171">
    <property type="entry name" value="DPP6 N-terminal domain-like"/>
    <property type="match status" value="1"/>
</dbReference>
<dbReference type="Proteomes" id="UP000593892">
    <property type="component" value="Chromosome"/>
</dbReference>
<dbReference type="KEGG" id="pfer:IRI77_24915"/>
<evidence type="ECO:0000313" key="3">
    <source>
        <dbReference type="EMBL" id="QOY86036.1"/>
    </source>
</evidence>
<evidence type="ECO:0000259" key="2">
    <source>
        <dbReference type="Pfam" id="PF00930"/>
    </source>
</evidence>
<dbReference type="InterPro" id="IPR002469">
    <property type="entry name" value="Peptidase_S9B_N"/>
</dbReference>
<dbReference type="PANTHER" id="PTHR11731">
    <property type="entry name" value="PROTEASE FAMILY S9B,C DIPEPTIDYL-PEPTIDASE IV-RELATED"/>
    <property type="match status" value="1"/>
</dbReference>
<dbReference type="RefSeq" id="WP_194447705.1">
    <property type="nucleotide sequence ID" value="NZ_CP063849.1"/>
</dbReference>
<feature type="domain" description="Peptidase S9 prolyl oligopeptidase catalytic" evidence="1">
    <location>
        <begin position="554"/>
        <end position="748"/>
    </location>
</feature>
<dbReference type="EMBL" id="CP063849">
    <property type="protein sequence ID" value="QOY86036.1"/>
    <property type="molecule type" value="Genomic_DNA"/>
</dbReference>
<name>A0A7S7NLW0_PALFE</name>
<proteinExistence type="predicted"/>